<dbReference type="PANTHER" id="PTHR22677:SF4">
    <property type="entry name" value="USHER SYNDROME TYPE-1G PROTEIN-LIKE PROTEIN"/>
    <property type="match status" value="1"/>
</dbReference>
<dbReference type="PANTHER" id="PTHR22677">
    <property type="entry name" value="ANKYRIN REPEAT DOMAIN-CONTAINING PROTEIN 60"/>
    <property type="match status" value="1"/>
</dbReference>
<dbReference type="InterPro" id="IPR039323">
    <property type="entry name" value="ANKRD_45/46/60"/>
</dbReference>
<protein>
    <submittedName>
        <fullName evidence="1">Uncharacterized protein</fullName>
    </submittedName>
</protein>
<accession>A0A6C0I2R4</accession>
<dbReference type="InterPro" id="IPR002110">
    <property type="entry name" value="Ankyrin_rpt"/>
</dbReference>
<dbReference type="SMART" id="SM00248">
    <property type="entry name" value="ANK"/>
    <property type="match status" value="3"/>
</dbReference>
<dbReference type="EMBL" id="MN740084">
    <property type="protein sequence ID" value="QHT87174.1"/>
    <property type="molecule type" value="Genomic_DNA"/>
</dbReference>
<dbReference type="SUPFAM" id="SSF48403">
    <property type="entry name" value="Ankyrin repeat"/>
    <property type="match status" value="1"/>
</dbReference>
<dbReference type="AlphaFoldDB" id="A0A6C0I2R4"/>
<dbReference type="Gene3D" id="1.25.40.20">
    <property type="entry name" value="Ankyrin repeat-containing domain"/>
    <property type="match status" value="1"/>
</dbReference>
<dbReference type="InterPro" id="IPR036770">
    <property type="entry name" value="Ankyrin_rpt-contain_sf"/>
</dbReference>
<sequence length="275" mass="31312">MKAGNLAIVELLITRGANIASMDDSGSTPLHVACKEANNVEIVELLISRGANIESKDYSGSTPIHMACRAGRLENVDLLVTKGADISVENDDGDTPLEVAFLFSKKNIVDYLLKQEPPTLYRLPSSRYVDQGSAKTCSIHCCTKLIIRFMKTFLATGLLKSEFAIDLPENNRVIKFINYSTDEEFQYGNPCNGFYIEENLRAPMNQNLETLVFKRNLYDKCTSHSKELIHVILYKYIYTLLLNKFKDRLNTILEEMIYTFFFSTLFQLQQKSLMR</sequence>
<reference evidence="1" key="1">
    <citation type="journal article" date="2020" name="Nature">
        <title>Giant virus diversity and host interactions through global metagenomics.</title>
        <authorList>
            <person name="Schulz F."/>
            <person name="Roux S."/>
            <person name="Paez-Espino D."/>
            <person name="Jungbluth S."/>
            <person name="Walsh D.A."/>
            <person name="Denef V.J."/>
            <person name="McMahon K.D."/>
            <person name="Konstantinidis K.T."/>
            <person name="Eloe-Fadrosh E.A."/>
            <person name="Kyrpides N.C."/>
            <person name="Woyke T."/>
        </authorList>
    </citation>
    <scope>NUCLEOTIDE SEQUENCE</scope>
    <source>
        <strain evidence="1">GVMAG-M-3300023184-190</strain>
    </source>
</reference>
<dbReference type="PROSITE" id="PS50088">
    <property type="entry name" value="ANK_REPEAT"/>
    <property type="match status" value="3"/>
</dbReference>
<dbReference type="Pfam" id="PF13857">
    <property type="entry name" value="Ank_5"/>
    <property type="match status" value="1"/>
</dbReference>
<proteinExistence type="predicted"/>
<dbReference type="PRINTS" id="PR01415">
    <property type="entry name" value="ANKYRIN"/>
</dbReference>
<name>A0A6C0I2R4_9ZZZZ</name>
<evidence type="ECO:0000313" key="1">
    <source>
        <dbReference type="EMBL" id="QHT87174.1"/>
    </source>
</evidence>
<dbReference type="PROSITE" id="PS50297">
    <property type="entry name" value="ANK_REP_REGION"/>
    <property type="match status" value="2"/>
</dbReference>
<organism evidence="1">
    <name type="scientific">viral metagenome</name>
    <dbReference type="NCBI Taxonomy" id="1070528"/>
    <lineage>
        <taxon>unclassified sequences</taxon>
        <taxon>metagenomes</taxon>
        <taxon>organismal metagenomes</taxon>
    </lineage>
</organism>